<evidence type="ECO:0000313" key="1">
    <source>
        <dbReference type="EMBL" id="SBP24995.1"/>
    </source>
</evidence>
<gene>
    <name evidence="1" type="primary">HELZ2</name>
</gene>
<keyword evidence="1" id="KW-0378">Hydrolase</keyword>
<dbReference type="GO" id="GO:0004386">
    <property type="term" value="F:helicase activity"/>
    <property type="evidence" value="ECO:0007669"/>
    <property type="project" value="UniProtKB-KW"/>
</dbReference>
<keyword evidence="1" id="KW-0067">ATP-binding</keyword>
<name>A0A1A7Y4V5_9TELE</name>
<proteinExistence type="predicted"/>
<sequence>KEAESSRELPCFLDDEDQSKRRLAPTDRVVKRMMTPIKRSAPKICIHLNKQKRNFIPVWEEIDGHWSIKSCHHVKEVRDRVF</sequence>
<keyword evidence="1" id="KW-0547">Nucleotide-binding</keyword>
<organism evidence="1">
    <name type="scientific">Iconisemion striatum</name>
    <dbReference type="NCBI Taxonomy" id="60296"/>
    <lineage>
        <taxon>Eukaryota</taxon>
        <taxon>Metazoa</taxon>
        <taxon>Chordata</taxon>
        <taxon>Craniata</taxon>
        <taxon>Vertebrata</taxon>
        <taxon>Euteleostomi</taxon>
        <taxon>Actinopterygii</taxon>
        <taxon>Neopterygii</taxon>
        <taxon>Teleostei</taxon>
        <taxon>Neoteleostei</taxon>
        <taxon>Acanthomorphata</taxon>
        <taxon>Ovalentaria</taxon>
        <taxon>Atherinomorphae</taxon>
        <taxon>Cyprinodontiformes</taxon>
        <taxon>Nothobranchiidae</taxon>
        <taxon>Iconisemion</taxon>
    </lineage>
</organism>
<dbReference type="EMBL" id="HADX01002763">
    <property type="protein sequence ID" value="SBP24995.1"/>
    <property type="molecule type" value="Transcribed_RNA"/>
</dbReference>
<dbReference type="AlphaFoldDB" id="A0A1A7Y4V5"/>
<keyword evidence="1" id="KW-0347">Helicase</keyword>
<protein>
    <submittedName>
        <fullName evidence="1">Helicase with zinc finger 2, transcriptional coactivator</fullName>
    </submittedName>
</protein>
<accession>A0A1A7Y4V5</accession>
<reference evidence="1" key="1">
    <citation type="submission" date="2016-05" db="EMBL/GenBank/DDBJ databases">
        <authorList>
            <person name="Lavstsen T."/>
            <person name="Jespersen J.S."/>
        </authorList>
    </citation>
    <scope>NUCLEOTIDE SEQUENCE</scope>
    <source>
        <tissue evidence="1">Brain</tissue>
    </source>
</reference>
<feature type="non-terminal residue" evidence="1">
    <location>
        <position position="1"/>
    </location>
</feature>
<feature type="non-terminal residue" evidence="1">
    <location>
        <position position="82"/>
    </location>
</feature>
<reference evidence="1" key="2">
    <citation type="submission" date="2016-06" db="EMBL/GenBank/DDBJ databases">
        <title>The genome of a short-lived fish provides insights into sex chromosome evolution and the genetic control of aging.</title>
        <authorList>
            <person name="Reichwald K."/>
            <person name="Felder M."/>
            <person name="Petzold A."/>
            <person name="Koch P."/>
            <person name="Groth M."/>
            <person name="Platzer M."/>
        </authorList>
    </citation>
    <scope>NUCLEOTIDE SEQUENCE</scope>
    <source>
        <tissue evidence="1">Brain</tissue>
    </source>
</reference>